<dbReference type="SUPFAM" id="SSF52402">
    <property type="entry name" value="Adenine nucleotide alpha hydrolases-like"/>
    <property type="match status" value="1"/>
</dbReference>
<dbReference type="eggNOG" id="COG0589">
    <property type="taxonomic scope" value="Bacteria"/>
</dbReference>
<reference evidence="2 3" key="1">
    <citation type="journal article" date="2011" name="J. Bacteriol.">
        <title>Genome sequence of the Mycobacterium colombiense type strain, CECT 3035.</title>
        <authorList>
            <person name="Gonzalez-Perez M."/>
            <person name="Murcia M.I."/>
            <person name="Landsman D."/>
            <person name="Jordan I.K."/>
            <person name="Marino-Ramirez L."/>
        </authorList>
    </citation>
    <scope>NUCLEOTIDE SEQUENCE [LARGE SCALE GENOMIC DNA]</scope>
    <source>
        <strain evidence="2 3">CECT 3035</strain>
    </source>
</reference>
<name>J5ECG1_9MYCO</name>
<dbReference type="OrthoDB" id="3174546at2"/>
<accession>J5ECG1</accession>
<dbReference type="InterPro" id="IPR006016">
    <property type="entry name" value="UspA"/>
</dbReference>
<dbReference type="Pfam" id="PF00582">
    <property type="entry name" value="Usp"/>
    <property type="match status" value="1"/>
</dbReference>
<dbReference type="STRING" id="1041522.GCA_002105755_05220"/>
<sequence length="270" mass="28657">MKEVAMSNVYPAPAVLVGVDGSRAAIHAAVWAIDEAVSRDIPLRLVYVIDSHDASGVRAGDTRLAVARAALADAHRAVDAAGEPVKIETEILWGRTVSKLLEASRSAVMVCIGQIGLNHACHGGPAVAASLVRSALCPVAVIQQSAGRPTAPRISGVVTEVDNGTVLRHAFDEARLRRATLRAVSVSKVANVRDETPGKASAQGQLDRRLARWMRLYPDVQAEPVIVTGGVDRYLRAHHDAGQLLVTDSYRAEALCHDGHSVLAIRCGNL</sequence>
<dbReference type="Gene3D" id="3.40.50.620">
    <property type="entry name" value="HUPs"/>
    <property type="match status" value="2"/>
</dbReference>
<organism evidence="2 3">
    <name type="scientific">Mycobacterium colombiense CECT 3035</name>
    <dbReference type="NCBI Taxonomy" id="1041522"/>
    <lineage>
        <taxon>Bacteria</taxon>
        <taxon>Bacillati</taxon>
        <taxon>Actinomycetota</taxon>
        <taxon>Actinomycetes</taxon>
        <taxon>Mycobacteriales</taxon>
        <taxon>Mycobacteriaceae</taxon>
        <taxon>Mycobacterium</taxon>
        <taxon>Mycobacterium avium complex (MAC)</taxon>
    </lineage>
</organism>
<evidence type="ECO:0000259" key="1">
    <source>
        <dbReference type="Pfam" id="PF00582"/>
    </source>
</evidence>
<comment type="caution">
    <text evidence="2">The sequence shown here is derived from an EMBL/GenBank/DDBJ whole genome shotgun (WGS) entry which is preliminary data.</text>
</comment>
<feature type="domain" description="UspA" evidence="1">
    <location>
        <begin position="15"/>
        <end position="142"/>
    </location>
</feature>
<evidence type="ECO:0000313" key="3">
    <source>
        <dbReference type="Proteomes" id="UP000006455"/>
    </source>
</evidence>
<dbReference type="AlphaFoldDB" id="J5ECG1"/>
<dbReference type="Proteomes" id="UP000006455">
    <property type="component" value="Unassembled WGS sequence"/>
</dbReference>
<gene>
    <name evidence="2" type="ORF">MCOL_V214429</name>
</gene>
<protein>
    <recommendedName>
        <fullName evidence="1">UspA domain-containing protein</fullName>
    </recommendedName>
</protein>
<dbReference type="EMBL" id="AFVW02000004">
    <property type="protein sequence ID" value="EJO88134.1"/>
    <property type="molecule type" value="Genomic_DNA"/>
</dbReference>
<dbReference type="InterPro" id="IPR014729">
    <property type="entry name" value="Rossmann-like_a/b/a_fold"/>
</dbReference>
<proteinExistence type="predicted"/>
<evidence type="ECO:0000313" key="2">
    <source>
        <dbReference type="EMBL" id="EJO88134.1"/>
    </source>
</evidence>